<protein>
    <submittedName>
        <fullName evidence="1">Uncharacterized protein</fullName>
    </submittedName>
</protein>
<gene>
    <name evidence="1" type="ordered locus">Rmet_6639</name>
</gene>
<dbReference type="EMBL" id="CP000353">
    <property type="protein sequence ID" value="ADC45239.1"/>
    <property type="molecule type" value="Genomic_DNA"/>
</dbReference>
<geneLocation type="plasmid" evidence="1 2">
    <name>megaplasmid</name>
</geneLocation>
<evidence type="ECO:0000313" key="1">
    <source>
        <dbReference type="EMBL" id="ADC45239.1"/>
    </source>
</evidence>
<reference evidence="2" key="1">
    <citation type="journal article" date="2010" name="PLoS ONE">
        <title>The complete genome sequence of Cupriavidus metallidurans strain CH34, a master survivalist in harsh and anthropogenic environments.</title>
        <authorList>
            <person name="Janssen P.J."/>
            <person name="Van Houdt R."/>
            <person name="Moors H."/>
            <person name="Monsieurs P."/>
            <person name="Morin N."/>
            <person name="Michaux A."/>
            <person name="Benotmane M.A."/>
            <person name="Leys N."/>
            <person name="Vallaeys T."/>
            <person name="Lapidus A."/>
            <person name="Monchy S."/>
            <person name="Medigue C."/>
            <person name="Taghavi S."/>
            <person name="McCorkle S."/>
            <person name="Dunn J."/>
            <person name="van der Lelie D."/>
            <person name="Mergeay M."/>
        </authorList>
    </citation>
    <scope>NUCLEOTIDE SEQUENCE [LARGE SCALE GENOMIC DNA]</scope>
    <source>
        <strain evidence="2">ATCC 43123 / DSM 2839 / NBRC 102507 / CH34</strain>
    </source>
</reference>
<dbReference type="KEGG" id="rme:Rmet_6639"/>
<proteinExistence type="predicted"/>
<dbReference type="HOGENOM" id="CLU_2828123_0_0_4"/>
<keyword evidence="2" id="KW-1185">Reference proteome</keyword>
<name>D3DY69_CUPMC</name>
<accession>D3DY69</accession>
<keyword evidence="1" id="KW-0614">Plasmid</keyword>
<dbReference type="AlphaFoldDB" id="D3DY69"/>
<evidence type="ECO:0000313" key="2">
    <source>
        <dbReference type="Proteomes" id="UP000002429"/>
    </source>
</evidence>
<organism evidence="1 2">
    <name type="scientific">Cupriavidus metallidurans (strain ATCC 43123 / DSM 2839 / NBRC 102507 / CH34)</name>
    <name type="common">Ralstonia metallidurans</name>
    <dbReference type="NCBI Taxonomy" id="266264"/>
    <lineage>
        <taxon>Bacteria</taxon>
        <taxon>Pseudomonadati</taxon>
        <taxon>Pseudomonadota</taxon>
        <taxon>Betaproteobacteria</taxon>
        <taxon>Burkholderiales</taxon>
        <taxon>Burkholderiaceae</taxon>
        <taxon>Cupriavidus</taxon>
    </lineage>
</organism>
<dbReference type="Proteomes" id="UP000002429">
    <property type="component" value="Plasmid megaplasmid"/>
</dbReference>
<sequence length="66" mass="7033">MSPDGPAEVRLLVNENRYCMDCREVMQCSEWCSYHAERLVAPGGTAGESKEMIKALAGAVKAGASG</sequence>